<feature type="compositionally biased region" description="Gly residues" evidence="1">
    <location>
        <begin position="459"/>
        <end position="468"/>
    </location>
</feature>
<organism evidence="2 3">
    <name type="scientific">Gracilariopsis chorda</name>
    <dbReference type="NCBI Taxonomy" id="448386"/>
    <lineage>
        <taxon>Eukaryota</taxon>
        <taxon>Rhodophyta</taxon>
        <taxon>Florideophyceae</taxon>
        <taxon>Rhodymeniophycidae</taxon>
        <taxon>Gracilariales</taxon>
        <taxon>Gracilariaceae</taxon>
        <taxon>Gracilariopsis</taxon>
    </lineage>
</organism>
<accession>A0A2V3IEM7</accession>
<evidence type="ECO:0000313" key="2">
    <source>
        <dbReference type="EMBL" id="PXF40539.1"/>
    </source>
</evidence>
<protein>
    <submittedName>
        <fullName evidence="2">Uncharacterized protein</fullName>
    </submittedName>
</protein>
<feature type="region of interest" description="Disordered" evidence="1">
    <location>
        <begin position="449"/>
        <end position="478"/>
    </location>
</feature>
<dbReference type="AlphaFoldDB" id="A0A2V3IEM7"/>
<keyword evidence="3" id="KW-1185">Reference proteome</keyword>
<proteinExistence type="predicted"/>
<evidence type="ECO:0000313" key="3">
    <source>
        <dbReference type="Proteomes" id="UP000247409"/>
    </source>
</evidence>
<dbReference type="EMBL" id="NBIV01000285">
    <property type="protein sequence ID" value="PXF40539.1"/>
    <property type="molecule type" value="Genomic_DNA"/>
</dbReference>
<sequence>MAFDLEAISALLCIGKLPSAKALQELFDALNPELPKDLKSTEVPAPPSPIPDATVLHFNYDEGHSARFTVPQTQGGSVDFEYVMDRPTPLKFLITTLSIPAPEPAPNMENTIFMPGLNTLHEPKPGETTTEQRLEYYVRVLRSPTMAQLHPGTSLDQGDVRLSAKRAVALRLAVSALSAVVPDTFEPKIDGDDVIWSARQLDFIQTGLSSFNLIDTPLKQRLRDLLKRSCAPDGESVVLVGYSRSSVDIRSAVQDYIRQQKADGVEEDVVQRTLRDRVTVVTVGSATAGYPDGPAYVHLAAFEDPLASASGVTSKHNANRAGKDAVFLNFTSPFARGAFDSHNFGALSSQYLSVAMAANGATGLRDLWEKVQQNGKKVPPNEDELLRAMIVCTDGTQWLWSPEEAWKGVSVDALPDPDRAEAVLREGFGDAFVDALIRDFGKPAVPKFGPRSVSVSADGDGGGGGVDGGDQKEEEERRCWPFCNIS</sequence>
<gene>
    <name evidence="2" type="ORF">BWQ96_09754</name>
</gene>
<evidence type="ECO:0000256" key="1">
    <source>
        <dbReference type="SAM" id="MobiDB-lite"/>
    </source>
</evidence>
<comment type="caution">
    <text evidence="2">The sequence shown here is derived from an EMBL/GenBank/DDBJ whole genome shotgun (WGS) entry which is preliminary data.</text>
</comment>
<reference evidence="2 3" key="1">
    <citation type="journal article" date="2018" name="Mol. Biol. Evol.">
        <title>Analysis of the draft genome of the red seaweed Gracilariopsis chorda provides insights into genome size evolution in Rhodophyta.</title>
        <authorList>
            <person name="Lee J."/>
            <person name="Yang E.C."/>
            <person name="Graf L."/>
            <person name="Yang J.H."/>
            <person name="Qiu H."/>
            <person name="Zel Zion U."/>
            <person name="Chan C.X."/>
            <person name="Stephens T.G."/>
            <person name="Weber A.P.M."/>
            <person name="Boo G.H."/>
            <person name="Boo S.M."/>
            <person name="Kim K.M."/>
            <person name="Shin Y."/>
            <person name="Jung M."/>
            <person name="Lee S.J."/>
            <person name="Yim H.S."/>
            <person name="Lee J.H."/>
            <person name="Bhattacharya D."/>
            <person name="Yoon H.S."/>
        </authorList>
    </citation>
    <scope>NUCLEOTIDE SEQUENCE [LARGE SCALE GENOMIC DNA]</scope>
    <source>
        <strain evidence="2 3">SKKU-2015</strain>
        <tissue evidence="2">Whole body</tissue>
    </source>
</reference>
<dbReference type="OrthoDB" id="49122at2759"/>
<feature type="compositionally biased region" description="Basic and acidic residues" evidence="1">
    <location>
        <begin position="469"/>
        <end position="478"/>
    </location>
</feature>
<dbReference type="Proteomes" id="UP000247409">
    <property type="component" value="Unassembled WGS sequence"/>
</dbReference>
<name>A0A2V3IEM7_9FLOR</name>